<keyword evidence="9" id="KW-0472">Membrane</keyword>
<feature type="signal peptide" evidence="12">
    <location>
        <begin position="1"/>
        <end position="29"/>
    </location>
</feature>
<evidence type="ECO:0000256" key="10">
    <source>
        <dbReference type="ARBA" id="ARBA00023237"/>
    </source>
</evidence>
<dbReference type="Pfam" id="PF00593">
    <property type="entry name" value="TonB_dep_Rec_b-barrel"/>
    <property type="match status" value="1"/>
</dbReference>
<evidence type="ECO:0000313" key="14">
    <source>
        <dbReference type="EMBL" id="VVE89629.1"/>
    </source>
</evidence>
<gene>
    <name evidence="14" type="ORF">PBR20603_03601</name>
</gene>
<keyword evidence="7" id="KW-0406">Ion transport</keyword>
<dbReference type="InterPro" id="IPR039426">
    <property type="entry name" value="TonB-dep_rcpt-like"/>
</dbReference>
<keyword evidence="3" id="KW-1134">Transmembrane beta strand</keyword>
<evidence type="ECO:0000256" key="7">
    <source>
        <dbReference type="ARBA" id="ARBA00023065"/>
    </source>
</evidence>
<evidence type="ECO:0000256" key="11">
    <source>
        <dbReference type="SAM" id="MobiDB-lite"/>
    </source>
</evidence>
<dbReference type="EMBL" id="CABPST010000010">
    <property type="protein sequence ID" value="VVE89629.1"/>
    <property type="molecule type" value="Genomic_DNA"/>
</dbReference>
<dbReference type="GO" id="GO:0006826">
    <property type="term" value="P:iron ion transport"/>
    <property type="evidence" value="ECO:0007669"/>
    <property type="project" value="UniProtKB-KW"/>
</dbReference>
<organism evidence="14 15">
    <name type="scientific">Pandoraea bronchicola</name>
    <dbReference type="NCBI Taxonomy" id="2508287"/>
    <lineage>
        <taxon>Bacteria</taxon>
        <taxon>Pseudomonadati</taxon>
        <taxon>Pseudomonadota</taxon>
        <taxon>Betaproteobacteria</taxon>
        <taxon>Burkholderiales</taxon>
        <taxon>Burkholderiaceae</taxon>
        <taxon>Pandoraea</taxon>
    </lineage>
</organism>
<evidence type="ECO:0000256" key="2">
    <source>
        <dbReference type="ARBA" id="ARBA00022448"/>
    </source>
</evidence>
<dbReference type="PANTHER" id="PTHR32552">
    <property type="entry name" value="FERRICHROME IRON RECEPTOR-RELATED"/>
    <property type="match status" value="1"/>
</dbReference>
<feature type="region of interest" description="Disordered" evidence="11">
    <location>
        <begin position="28"/>
        <end position="90"/>
    </location>
</feature>
<dbReference type="OrthoDB" id="98353at2"/>
<protein>
    <submittedName>
        <fullName evidence="14">TonB-denpendent receptor</fullName>
    </submittedName>
</protein>
<feature type="chain" id="PRO_5023077344" evidence="12">
    <location>
        <begin position="30"/>
        <end position="753"/>
    </location>
</feature>
<keyword evidence="5" id="KW-0812">Transmembrane</keyword>
<keyword evidence="8" id="KW-0798">TonB box</keyword>
<name>A0A5E5BUZ5_9BURK</name>
<dbReference type="AlphaFoldDB" id="A0A5E5BUZ5"/>
<accession>A0A5E5BUZ5</accession>
<evidence type="ECO:0000256" key="9">
    <source>
        <dbReference type="ARBA" id="ARBA00023136"/>
    </source>
</evidence>
<feature type="compositionally biased region" description="Pro residues" evidence="11">
    <location>
        <begin position="74"/>
        <end position="83"/>
    </location>
</feature>
<evidence type="ECO:0000313" key="15">
    <source>
        <dbReference type="Proteomes" id="UP000382040"/>
    </source>
</evidence>
<dbReference type="GO" id="GO:0009279">
    <property type="term" value="C:cell outer membrane"/>
    <property type="evidence" value="ECO:0007669"/>
    <property type="project" value="UniProtKB-SubCell"/>
</dbReference>
<dbReference type="RefSeq" id="WP_150560845.1">
    <property type="nucleotide sequence ID" value="NZ_CABPST010000010.1"/>
</dbReference>
<evidence type="ECO:0000259" key="13">
    <source>
        <dbReference type="Pfam" id="PF00593"/>
    </source>
</evidence>
<keyword evidence="10" id="KW-0998">Cell outer membrane</keyword>
<evidence type="ECO:0000256" key="5">
    <source>
        <dbReference type="ARBA" id="ARBA00022692"/>
    </source>
</evidence>
<reference evidence="14 15" key="1">
    <citation type="submission" date="2019-08" db="EMBL/GenBank/DDBJ databases">
        <authorList>
            <person name="Peeters C."/>
        </authorList>
    </citation>
    <scope>NUCLEOTIDE SEQUENCE [LARGE SCALE GENOMIC DNA]</scope>
    <source>
        <strain evidence="14 15">LMG 20603</strain>
    </source>
</reference>
<comment type="subcellular location">
    <subcellularLocation>
        <location evidence="1">Cell outer membrane</location>
        <topology evidence="1">Multi-pass membrane protein</topology>
    </subcellularLocation>
</comment>
<dbReference type="SUPFAM" id="SSF56935">
    <property type="entry name" value="Porins"/>
    <property type="match status" value="1"/>
</dbReference>
<proteinExistence type="predicted"/>
<evidence type="ECO:0000256" key="3">
    <source>
        <dbReference type="ARBA" id="ARBA00022452"/>
    </source>
</evidence>
<keyword evidence="15" id="KW-1185">Reference proteome</keyword>
<keyword evidence="2" id="KW-0813">Transport</keyword>
<sequence length="753" mass="79233">MNTPSRSPWLPFLLAASVPLALTIGKADAASAPPEAAASSADAASAPPTAAASSATPSPMPGPDSASSMHAPPSSGPGEPPPSGAIDLPMMSVPKTEVGPVFPIPIGAGEPDFKISNTRIMPGPALAGIGPVALLDGFDALLGPAPLANGFTYHGAEINLMGGSYGRIQGLTQAGGQIGDFALFGAYSDVKDNGWQQHAGARMRQAHGDLGWRTGGNEYHFIVHTVSSTNKGALLSPVELIAADPTAQLNYPSSFGTNSTHLKLTGSYALGDGWTAQSKLSFGKFKSTQVITLGGALVNDCSSDPTLLCSLGAPYMDINGNQFRSAGADYYAYQQVLKSETTSWGAAASASNRGQLLGRPNNLTMGIDYNRAHAWANYRQLIGTMNDDGGYGTNLGTTNSPPTGLPEDANATADYVGLYATDAVDITDKLKVAAGGRFSYSRVEQRDLRGTRPSFNQNRTFTHFAPSVGATYAIAPGLIAYGGYSEAARVLSPSGTFCEDRESACNSVPPWFVSDTITNQSIYHTYKIGLRGQLSDLGFPIAGAQLAWNAALYRTDISDYTYVAASTGRPSLANVGVVRRQGVKLGAEIGIGAVTTSVGYIYTDARFKSSFSLFQPINTSADASGYIHVKPGNVLPNEPRHQLIVSMKVDVTPNWVVGTSLRAVSSSYYFGDEINAMGKVPGYFVASANFQYRINKHWEMFGILENAFNTRYAVTGGLVSTSQHIALAPGATNSRGQGLGQPRSVYVGFRYKL</sequence>
<evidence type="ECO:0000256" key="12">
    <source>
        <dbReference type="SAM" id="SignalP"/>
    </source>
</evidence>
<dbReference type="InterPro" id="IPR000531">
    <property type="entry name" value="Beta-barrel_TonB"/>
</dbReference>
<feature type="compositionally biased region" description="Low complexity" evidence="11">
    <location>
        <begin position="28"/>
        <end position="57"/>
    </location>
</feature>
<keyword evidence="4" id="KW-0410">Iron transport</keyword>
<dbReference type="Proteomes" id="UP000382040">
    <property type="component" value="Unassembled WGS sequence"/>
</dbReference>
<evidence type="ECO:0000256" key="8">
    <source>
        <dbReference type="ARBA" id="ARBA00023077"/>
    </source>
</evidence>
<evidence type="ECO:0000256" key="4">
    <source>
        <dbReference type="ARBA" id="ARBA00022496"/>
    </source>
</evidence>
<keyword evidence="14" id="KW-0675">Receptor</keyword>
<dbReference type="Gene3D" id="2.40.170.20">
    <property type="entry name" value="TonB-dependent receptor, beta-barrel domain"/>
    <property type="match status" value="1"/>
</dbReference>
<keyword evidence="12" id="KW-0732">Signal</keyword>
<evidence type="ECO:0000256" key="1">
    <source>
        <dbReference type="ARBA" id="ARBA00004571"/>
    </source>
</evidence>
<dbReference type="PANTHER" id="PTHR32552:SF81">
    <property type="entry name" value="TONB-DEPENDENT OUTER MEMBRANE RECEPTOR"/>
    <property type="match status" value="1"/>
</dbReference>
<feature type="domain" description="TonB-dependent receptor-like beta-barrel" evidence="13">
    <location>
        <begin position="244"/>
        <end position="702"/>
    </location>
</feature>
<evidence type="ECO:0000256" key="6">
    <source>
        <dbReference type="ARBA" id="ARBA00023004"/>
    </source>
</evidence>
<dbReference type="InterPro" id="IPR036942">
    <property type="entry name" value="Beta-barrel_TonB_sf"/>
</dbReference>
<keyword evidence="6" id="KW-0408">Iron</keyword>